<feature type="compositionally biased region" description="Low complexity" evidence="1">
    <location>
        <begin position="71"/>
        <end position="80"/>
    </location>
</feature>
<evidence type="ECO:0000313" key="4">
    <source>
        <dbReference type="Proteomes" id="UP000621386"/>
    </source>
</evidence>
<dbReference type="InterPro" id="IPR041413">
    <property type="entry name" value="MLTR_LBD"/>
</dbReference>
<feature type="domain" description="MmyB-like transcription regulator ligand binding" evidence="2">
    <location>
        <begin position="11"/>
        <end position="60"/>
    </location>
</feature>
<evidence type="ECO:0000259" key="2">
    <source>
        <dbReference type="Pfam" id="PF17765"/>
    </source>
</evidence>
<feature type="region of interest" description="Disordered" evidence="1">
    <location>
        <begin position="62"/>
        <end position="89"/>
    </location>
</feature>
<dbReference type="EMBL" id="JAERRH010000015">
    <property type="protein sequence ID" value="MBL1108818.1"/>
    <property type="molecule type" value="Genomic_DNA"/>
</dbReference>
<protein>
    <recommendedName>
        <fullName evidence="2">MmyB-like transcription regulator ligand binding domain-containing protein</fullName>
    </recommendedName>
</protein>
<dbReference type="Pfam" id="PF17765">
    <property type="entry name" value="MLTR_LBD"/>
    <property type="match status" value="1"/>
</dbReference>
<dbReference type="Gene3D" id="3.30.450.180">
    <property type="match status" value="1"/>
</dbReference>
<evidence type="ECO:0000313" key="3">
    <source>
        <dbReference type="EMBL" id="MBL1108818.1"/>
    </source>
</evidence>
<sequence length="89" mass="9061">MAGTAPQQRPYTFLHPAARSLYGNWEDVAAATVAHLRAAAGRYPDAPDVTGVAGELVVRSSPTCGSGKRCATAPTGASTSPTPPPGPWS</sequence>
<name>A0ABS1P8W9_9ACTN</name>
<organism evidence="3 4">
    <name type="scientific">Streptomyces musisoli</name>
    <dbReference type="NCBI Taxonomy" id="2802280"/>
    <lineage>
        <taxon>Bacteria</taxon>
        <taxon>Bacillati</taxon>
        <taxon>Actinomycetota</taxon>
        <taxon>Actinomycetes</taxon>
        <taxon>Kitasatosporales</taxon>
        <taxon>Streptomycetaceae</taxon>
        <taxon>Streptomyces</taxon>
    </lineage>
</organism>
<accession>A0ABS1P8W9</accession>
<gene>
    <name evidence="3" type="ORF">JK361_30255</name>
</gene>
<reference evidence="3 4" key="1">
    <citation type="submission" date="2021-01" db="EMBL/GenBank/DDBJ databases">
        <title>WGS of actinomycetes isolated from Thailand.</title>
        <authorList>
            <person name="Thawai C."/>
        </authorList>
    </citation>
    <scope>NUCLEOTIDE SEQUENCE [LARGE SCALE GENOMIC DNA]</scope>
    <source>
        <strain evidence="3 4">CH5-8</strain>
    </source>
</reference>
<proteinExistence type="predicted"/>
<comment type="caution">
    <text evidence="3">The sequence shown here is derived from an EMBL/GenBank/DDBJ whole genome shotgun (WGS) entry which is preliminary data.</text>
</comment>
<evidence type="ECO:0000256" key="1">
    <source>
        <dbReference type="SAM" id="MobiDB-lite"/>
    </source>
</evidence>
<dbReference type="Proteomes" id="UP000621386">
    <property type="component" value="Unassembled WGS sequence"/>
</dbReference>
<keyword evidence="4" id="KW-1185">Reference proteome</keyword>